<dbReference type="Pfam" id="PF03200">
    <property type="entry name" value="Glyco_hydro_63"/>
    <property type="match status" value="1"/>
</dbReference>
<feature type="chain" id="PRO_5042001563" description="Mannosyl-oligosaccharide glucosidase" evidence="6">
    <location>
        <begin position="18"/>
        <end position="854"/>
    </location>
</feature>
<dbReference type="Pfam" id="PF16923">
    <property type="entry name" value="Glyco_hydro_63N"/>
    <property type="match status" value="1"/>
</dbReference>
<sequence length="854" mass="93756">MLAAALALLALLYRVLVTRPPAVLDPFPGQQLKQLPQFGGEHEERLLWGTYRPGYYFGMRMRRPQSLLLGIMWMDPQRQDPLGNIRHEAQQRDGLAKYGWLQHDGQGYGLQRLHDEQYNITTAWAKRLCPGCGLGGDWGVRLGFEQLARPQQEPTGGQAAQQQRRLQQEADEYSDDDEEVEAAEGAEEAQQPAVRPEAVSLLVYLASEDGSPLQLDAAALAAALQGPAGEGAKQQQQSGPVMSGSAAPLGDWQLHVRQGASSGGQANRVVAASYMALATPHMHNLTEAVRQGLIASVQAQRARGQQQLALTLPNVAQRGANVAIVQITALLPLALDLAFVSGPQQQLAERVDAVSGAGLTTLLASGAVAFERRFASTFGAVASGSTSVPEGTAEVARAALSNMLGGMGYFFGHSLVRLQEKRGQEVVERTARLWDTSLYSAVPSRSFFPRGFLWDEGFHQLLVRRWDAAVSREVLGNWFDLMNAQGWIAREQILGEEARARVPGEFVRQSPDAANPPTFFLLLSDMSHRVAAAAQAQQWSEEDRADGELLKAAWPRLRAWYRWFNTTQAGPVSGSYRWRGRDPSSSRELNPTTLTSGLDDAPRASHPSDVERHVDLRCWMALAARALATIGSNLGLPPKEVRPFLADAAWLEDFASLNALHLDEASGEYRDWGRHTEDVALQRPMRTLEDGRQVPVNGELRRVVTGEQPRPQLVPQFGYISLFPLLMRLIPPDSPVLGRQLELLRDGSRLWTDYGLRSLRCGGWGQGQCHDTVAEAASFQHRALRHYGATPGPHAARAQELHGELRGNLVSNIVAQYRRTGYLWEQYDDATGQGKGSHPFTGWTALVALLAGGQ</sequence>
<feature type="domain" description="Glycosyl hydrolase family 63 C-terminal" evidence="7">
    <location>
        <begin position="357"/>
        <end position="850"/>
    </location>
</feature>
<evidence type="ECO:0000256" key="5">
    <source>
        <dbReference type="SAM" id="MobiDB-lite"/>
    </source>
</evidence>
<evidence type="ECO:0000256" key="4">
    <source>
        <dbReference type="RuleBase" id="RU368089"/>
    </source>
</evidence>
<feature type="region of interest" description="Disordered" evidence="5">
    <location>
        <begin position="150"/>
        <end position="193"/>
    </location>
</feature>
<evidence type="ECO:0000259" key="8">
    <source>
        <dbReference type="Pfam" id="PF16923"/>
    </source>
</evidence>
<dbReference type="EMBL" id="JADXDR010000053">
    <property type="protein sequence ID" value="KAI7842274.1"/>
    <property type="molecule type" value="Genomic_DNA"/>
</dbReference>
<evidence type="ECO:0000256" key="1">
    <source>
        <dbReference type="ARBA" id="ARBA00010833"/>
    </source>
</evidence>
<dbReference type="GO" id="GO:0005789">
    <property type="term" value="C:endoplasmic reticulum membrane"/>
    <property type="evidence" value="ECO:0007669"/>
    <property type="project" value="UniProtKB-SubCell"/>
</dbReference>
<comment type="function">
    <text evidence="4">Cleaves the distal alpha 1,2-linked glucose residue from the Glc(3)Man(9)GlcNAc(2) oligosaccharide precursor.</text>
</comment>
<keyword evidence="4" id="KW-0256">Endoplasmic reticulum</keyword>
<evidence type="ECO:0000259" key="7">
    <source>
        <dbReference type="Pfam" id="PF03200"/>
    </source>
</evidence>
<dbReference type="Gene3D" id="2.70.98.110">
    <property type="entry name" value="Glycosyl hydrolase family 63, N-terminal domain"/>
    <property type="match status" value="1"/>
</dbReference>
<dbReference type="GO" id="GO:0006487">
    <property type="term" value="P:protein N-linked glycosylation"/>
    <property type="evidence" value="ECO:0007669"/>
    <property type="project" value="UniProtKB-UniRule"/>
</dbReference>
<comment type="subcellular location">
    <subcellularLocation>
        <location evidence="4">Endoplasmic reticulum membrane</location>
        <topology evidence="4">Single-pass type II membrane protein</topology>
    </subcellularLocation>
</comment>
<name>A0AAD5DTT5_9CHLO</name>
<feature type="signal peptide" evidence="6">
    <location>
        <begin position="1"/>
        <end position="17"/>
    </location>
</feature>
<dbReference type="AlphaFoldDB" id="A0AAD5DTT5"/>
<evidence type="ECO:0000313" key="10">
    <source>
        <dbReference type="Proteomes" id="UP001205105"/>
    </source>
</evidence>
<dbReference type="InterPro" id="IPR031335">
    <property type="entry name" value="Glyco_hydro_63_C"/>
</dbReference>
<dbReference type="InterPro" id="IPR031631">
    <property type="entry name" value="Glyco_hydro_63N"/>
</dbReference>
<feature type="domain" description="Glycosyl hydrolase family 63 N-terminal" evidence="8">
    <location>
        <begin position="46"/>
        <end position="148"/>
    </location>
</feature>
<dbReference type="InterPro" id="IPR008928">
    <property type="entry name" value="6-hairpin_glycosidase_sf"/>
</dbReference>
<evidence type="ECO:0000313" key="9">
    <source>
        <dbReference type="EMBL" id="KAI7842274.1"/>
    </source>
</evidence>
<dbReference type="EC" id="3.2.1.106" evidence="4"/>
<dbReference type="PANTHER" id="PTHR10412">
    <property type="entry name" value="MANNOSYL-OLIGOSACCHARIDE GLUCOSIDASE"/>
    <property type="match status" value="1"/>
</dbReference>
<evidence type="ECO:0000256" key="2">
    <source>
        <dbReference type="ARBA" id="ARBA00022801"/>
    </source>
</evidence>
<dbReference type="PANTHER" id="PTHR10412:SF20">
    <property type="entry name" value="MANNOSYL-OLIGOSACCHARIDE GLUCOSIDASE GCS1"/>
    <property type="match status" value="1"/>
</dbReference>
<evidence type="ECO:0000256" key="6">
    <source>
        <dbReference type="SAM" id="SignalP"/>
    </source>
</evidence>
<feature type="region of interest" description="Disordered" evidence="5">
    <location>
        <begin position="574"/>
        <end position="607"/>
    </location>
</feature>
<keyword evidence="10" id="KW-1185">Reference proteome</keyword>
<reference evidence="9" key="1">
    <citation type="submission" date="2020-11" db="EMBL/GenBank/DDBJ databases">
        <title>Chlorella ohadii genome sequencing and assembly.</title>
        <authorList>
            <person name="Murik O."/>
            <person name="Treves H."/>
            <person name="Kedem I."/>
            <person name="Shotland Y."/>
            <person name="Kaplan A."/>
        </authorList>
    </citation>
    <scope>NUCLEOTIDE SEQUENCE</scope>
    <source>
        <strain evidence="9">1</strain>
    </source>
</reference>
<comment type="caution">
    <text evidence="9">The sequence shown here is derived from an EMBL/GenBank/DDBJ whole genome shotgun (WGS) entry which is preliminary data.</text>
</comment>
<dbReference type="InterPro" id="IPR012341">
    <property type="entry name" value="6hp_glycosidase-like_sf"/>
</dbReference>
<dbReference type="InterPro" id="IPR004888">
    <property type="entry name" value="Glycoside_hydrolase_63"/>
</dbReference>
<dbReference type="GO" id="GO:0009311">
    <property type="term" value="P:oligosaccharide metabolic process"/>
    <property type="evidence" value="ECO:0007669"/>
    <property type="project" value="UniProtKB-UniRule"/>
</dbReference>
<dbReference type="InterPro" id="IPR038518">
    <property type="entry name" value="Glyco_hydro_63N_sf"/>
</dbReference>
<accession>A0AAD5DTT5</accession>
<keyword evidence="2 4" id="KW-0378">Hydrolase</keyword>
<protein>
    <recommendedName>
        <fullName evidence="4">Mannosyl-oligosaccharide glucosidase</fullName>
        <ecNumber evidence="4">3.2.1.106</ecNumber>
    </recommendedName>
</protein>
<feature type="compositionally biased region" description="Acidic residues" evidence="5">
    <location>
        <begin position="169"/>
        <end position="187"/>
    </location>
</feature>
<dbReference type="Gene3D" id="1.50.10.10">
    <property type="match status" value="1"/>
</dbReference>
<feature type="compositionally biased region" description="Polar residues" evidence="5">
    <location>
        <begin position="586"/>
        <end position="596"/>
    </location>
</feature>
<dbReference type="SUPFAM" id="SSF48208">
    <property type="entry name" value="Six-hairpin glycosidases"/>
    <property type="match status" value="1"/>
</dbReference>
<keyword evidence="3 4" id="KW-0326">Glycosidase</keyword>
<dbReference type="GO" id="GO:0004573">
    <property type="term" value="F:Glc3Man9GlcNAc2 oligosaccharide glucosidase activity"/>
    <property type="evidence" value="ECO:0007669"/>
    <property type="project" value="UniProtKB-UniRule"/>
</dbReference>
<comment type="catalytic activity">
    <reaction evidence="4">
        <text>N(4)-(alpha-D-Glc-(1-&gt;2)-alpha-D-Glc-(1-&gt;3)-alpha-D-Glc-(1-&gt;3)-alpha-D-Man-(1-&gt;2)-alpha-D-Man-(1-&gt;2)-alpha-D-Man-(1-&gt;3)-[alpha-D-Man-(1-&gt;2)-alpha-D-Man-(1-&gt;3)-[alpha-D-Man-(1-&gt;2)-alpha-D-Man-(1-&gt;6)]-alpha-D-Man-(1-&gt;6)]-beta-D-Man-(1-&gt;4)-beta-D-GlcNAc-(1-&gt;4)-beta-D-GlcNAc)-L-asparaginyl-[protein] + H2O = N(4)-(alpha-D-Glc-(1-&gt;3)-alpha-D-Glc-(1-&gt;3)-alpha-D-Man-(1-&gt;2)-alpha-D-Man-(1-&gt;2)-alpha-D-Man-(1-&gt;3)-[alpha-D-Man-(1-&gt;2)-alpha-D-Man-(1-&gt;3)-[alpha-D-Man-(1-&gt;2)-alpha-D-Man-(1-&gt;6)]-alpha-D-Man-(1-&gt;6)]-beta-D-Man-(1-&gt;4)-beta-D-GlcNAc-(1-&gt;4)-beta-D-GlcNAc)-L-asparaginyl-[protein] + beta-D-glucose</text>
        <dbReference type="Rhea" id="RHEA:55988"/>
        <dbReference type="Rhea" id="RHEA-COMP:12806"/>
        <dbReference type="Rhea" id="RHEA-COMP:14355"/>
        <dbReference type="ChEBI" id="CHEBI:15377"/>
        <dbReference type="ChEBI" id="CHEBI:15903"/>
        <dbReference type="ChEBI" id="CHEBI:59082"/>
        <dbReference type="ChEBI" id="CHEBI:132537"/>
        <dbReference type="EC" id="3.2.1.106"/>
    </reaction>
</comment>
<gene>
    <name evidence="9" type="ORF">COHA_003915</name>
</gene>
<dbReference type="Proteomes" id="UP001205105">
    <property type="component" value="Unassembled WGS sequence"/>
</dbReference>
<evidence type="ECO:0000256" key="3">
    <source>
        <dbReference type="ARBA" id="ARBA00023295"/>
    </source>
</evidence>
<keyword evidence="6" id="KW-0732">Signal</keyword>
<comment type="similarity">
    <text evidence="1 4">Belongs to the glycosyl hydrolase 63 family.</text>
</comment>
<organism evidence="9 10">
    <name type="scientific">Chlorella ohadii</name>
    <dbReference type="NCBI Taxonomy" id="2649997"/>
    <lineage>
        <taxon>Eukaryota</taxon>
        <taxon>Viridiplantae</taxon>
        <taxon>Chlorophyta</taxon>
        <taxon>core chlorophytes</taxon>
        <taxon>Trebouxiophyceae</taxon>
        <taxon>Chlorellales</taxon>
        <taxon>Chlorellaceae</taxon>
        <taxon>Chlorella clade</taxon>
        <taxon>Chlorella</taxon>
    </lineage>
</organism>
<proteinExistence type="inferred from homology"/>